<dbReference type="RefSeq" id="XP_024772576.1">
    <property type="nucleotide sequence ID" value="XM_024921474.1"/>
</dbReference>
<gene>
    <name evidence="1" type="ORF">M431DRAFT_557447</name>
</gene>
<organism evidence="1 2">
    <name type="scientific">Trichoderma harzianum CBS 226.95</name>
    <dbReference type="NCBI Taxonomy" id="983964"/>
    <lineage>
        <taxon>Eukaryota</taxon>
        <taxon>Fungi</taxon>
        <taxon>Dikarya</taxon>
        <taxon>Ascomycota</taxon>
        <taxon>Pezizomycotina</taxon>
        <taxon>Sordariomycetes</taxon>
        <taxon>Hypocreomycetidae</taxon>
        <taxon>Hypocreales</taxon>
        <taxon>Hypocreaceae</taxon>
        <taxon>Trichoderma</taxon>
    </lineage>
</organism>
<dbReference type="EMBL" id="KZ679683">
    <property type="protein sequence ID" value="PTB52899.1"/>
    <property type="molecule type" value="Genomic_DNA"/>
</dbReference>
<accession>A0A2T4A745</accession>
<sequence length="185" mass="20411">MGWMRVWLTLATNGPRGRLASIVILAAAANPGPSLNTTSHTLPWLPTFPPAAHKEAQSLPGSFQSHHVHRVSRTGASSPALGTSPNTVHTRTHACSAPPLFYFFTASLSQLHFQWHAKATPGHPLRPYSASSSCLFRLDFLLPSWRQDVQQLTNPGEHEQPEAKRLFEAVLTTPFLFFFVVLVLI</sequence>
<name>A0A2T4A745_TRIHA</name>
<keyword evidence="2" id="KW-1185">Reference proteome</keyword>
<evidence type="ECO:0000313" key="2">
    <source>
        <dbReference type="Proteomes" id="UP000241690"/>
    </source>
</evidence>
<dbReference type="GeneID" id="36630057"/>
<dbReference type="AlphaFoldDB" id="A0A2T4A745"/>
<protein>
    <submittedName>
        <fullName evidence="1">Uncharacterized protein</fullName>
    </submittedName>
</protein>
<reference evidence="1 2" key="1">
    <citation type="submission" date="2016-07" db="EMBL/GenBank/DDBJ databases">
        <title>Multiple horizontal gene transfer events from other fungi enriched the ability of initially mycotrophic Trichoderma (Ascomycota) to feed on dead plant biomass.</title>
        <authorList>
            <consortium name="DOE Joint Genome Institute"/>
            <person name="Aerts A."/>
            <person name="Atanasova L."/>
            <person name="Chenthamara K."/>
            <person name="Zhang J."/>
            <person name="Grujic M."/>
            <person name="Henrissat B."/>
            <person name="Kuo A."/>
            <person name="Salamov A."/>
            <person name="Lipzen A."/>
            <person name="Labutti K."/>
            <person name="Barry K."/>
            <person name="Miao Y."/>
            <person name="Rahimi M.J."/>
            <person name="Shen Q."/>
            <person name="Grigoriev I.V."/>
            <person name="Kubicek C.P."/>
            <person name="Druzhinina I.S."/>
        </authorList>
    </citation>
    <scope>NUCLEOTIDE SEQUENCE [LARGE SCALE GENOMIC DNA]</scope>
    <source>
        <strain evidence="1 2">CBS 226.95</strain>
    </source>
</reference>
<dbReference type="Proteomes" id="UP000241690">
    <property type="component" value="Unassembled WGS sequence"/>
</dbReference>
<proteinExistence type="predicted"/>
<evidence type="ECO:0000313" key="1">
    <source>
        <dbReference type="EMBL" id="PTB52899.1"/>
    </source>
</evidence>